<reference evidence="4 5" key="1">
    <citation type="journal article" date="2019" name="Int. J. Syst. Evol. Microbiol.">
        <title>The Global Catalogue of Microorganisms (GCM) 10K type strain sequencing project: providing services to taxonomists for standard genome sequencing and annotation.</title>
        <authorList>
            <consortium name="The Broad Institute Genomics Platform"/>
            <consortium name="The Broad Institute Genome Sequencing Center for Infectious Disease"/>
            <person name="Wu L."/>
            <person name="Ma J."/>
        </authorList>
    </citation>
    <scope>NUCLEOTIDE SEQUENCE [LARGE SCALE GENOMIC DNA]</scope>
    <source>
        <strain evidence="4 5">JCM 6486</strain>
    </source>
</reference>
<dbReference type="PANTHER" id="PTHR43833">
    <property type="entry name" value="POTASSIUM CHANNEL PROTEIN 2-RELATED-RELATED"/>
    <property type="match status" value="1"/>
</dbReference>
<evidence type="ECO:0000256" key="1">
    <source>
        <dbReference type="ARBA" id="ARBA00022538"/>
    </source>
</evidence>
<dbReference type="SUPFAM" id="SSF51735">
    <property type="entry name" value="NAD(P)-binding Rossmann-fold domains"/>
    <property type="match status" value="1"/>
</dbReference>
<keyword evidence="2" id="KW-0630">Potassium</keyword>
<organism evidence="4 5">
    <name type="scientific">Paraclostridium tenue</name>
    <dbReference type="NCBI Taxonomy" id="1737"/>
    <lineage>
        <taxon>Bacteria</taxon>
        <taxon>Bacillati</taxon>
        <taxon>Bacillota</taxon>
        <taxon>Clostridia</taxon>
        <taxon>Peptostreptococcales</taxon>
        <taxon>Peptostreptococcaceae</taxon>
        <taxon>Paraclostridium</taxon>
    </lineage>
</organism>
<evidence type="ECO:0000313" key="4">
    <source>
        <dbReference type="EMBL" id="GAA0864725.1"/>
    </source>
</evidence>
<evidence type="ECO:0000313" key="5">
    <source>
        <dbReference type="Proteomes" id="UP001400965"/>
    </source>
</evidence>
<dbReference type="InterPro" id="IPR036291">
    <property type="entry name" value="NAD(P)-bd_dom_sf"/>
</dbReference>
<dbReference type="PROSITE" id="PS51201">
    <property type="entry name" value="RCK_N"/>
    <property type="match status" value="1"/>
</dbReference>
<comment type="caution">
    <text evidence="4">The sequence shown here is derived from an EMBL/GenBank/DDBJ whole genome shotgun (WGS) entry which is preliminary data.</text>
</comment>
<dbReference type="RefSeq" id="WP_346045412.1">
    <property type="nucleotide sequence ID" value="NZ_BAAACP010000011.1"/>
</dbReference>
<sequence length="167" mass="18745">MKKDDLEYVIIAGCSRFGANIANVLSLSGKDVIIIDSDEDSFRKLSQEYSGFKLIGDATDIDVLINAGINKATMLVAATNDDDVNIMISQISKVIFNTKKVISRLYDDDKEVVYKDFNITLLRPTSLTINEFERLLCIKEKSNKNNNSFKSIKNDKISSFIRKVGAY</sequence>
<keyword evidence="1" id="KW-0633">Potassium transport</keyword>
<dbReference type="Pfam" id="PF02254">
    <property type="entry name" value="TrkA_N"/>
    <property type="match status" value="1"/>
</dbReference>
<protein>
    <recommendedName>
        <fullName evidence="3">RCK N-terminal domain-containing protein</fullName>
    </recommendedName>
</protein>
<dbReference type="Proteomes" id="UP001400965">
    <property type="component" value="Unassembled WGS sequence"/>
</dbReference>
<dbReference type="Gene3D" id="3.40.50.720">
    <property type="entry name" value="NAD(P)-binding Rossmann-like Domain"/>
    <property type="match status" value="1"/>
</dbReference>
<dbReference type="EMBL" id="BAAACP010000011">
    <property type="protein sequence ID" value="GAA0864725.1"/>
    <property type="molecule type" value="Genomic_DNA"/>
</dbReference>
<gene>
    <name evidence="4" type="ORF">GCM10008917_19340</name>
</gene>
<keyword evidence="1" id="KW-0813">Transport</keyword>
<keyword evidence="1" id="KW-0406">Ion transport</keyword>
<dbReference type="InterPro" id="IPR050721">
    <property type="entry name" value="Trk_Ktr_HKT_K-transport"/>
</dbReference>
<dbReference type="InterPro" id="IPR003148">
    <property type="entry name" value="RCK_N"/>
</dbReference>
<keyword evidence="5" id="KW-1185">Reference proteome</keyword>
<dbReference type="PRINTS" id="PR00335">
    <property type="entry name" value="KUPTAKETRKA"/>
</dbReference>
<evidence type="ECO:0000256" key="2">
    <source>
        <dbReference type="ARBA" id="ARBA00022958"/>
    </source>
</evidence>
<dbReference type="InterPro" id="IPR006036">
    <property type="entry name" value="K_uptake_TrkA"/>
</dbReference>
<name>A0ABN1M5X6_9FIRM</name>
<accession>A0ABN1M5X6</accession>
<proteinExistence type="predicted"/>
<evidence type="ECO:0000259" key="3">
    <source>
        <dbReference type="PROSITE" id="PS51201"/>
    </source>
</evidence>
<feature type="domain" description="RCK N-terminal" evidence="3">
    <location>
        <begin position="6"/>
        <end position="121"/>
    </location>
</feature>